<keyword evidence="5" id="KW-0560">Oxidoreductase</keyword>
<evidence type="ECO:0000259" key="6">
    <source>
        <dbReference type="Pfam" id="PF02913"/>
    </source>
</evidence>
<dbReference type="GO" id="GO:0004458">
    <property type="term" value="F:D-lactate dehydrogenase (cytochrome) activity"/>
    <property type="evidence" value="ECO:0007669"/>
    <property type="project" value="TreeGrafter"/>
</dbReference>
<dbReference type="InterPro" id="IPR016164">
    <property type="entry name" value="FAD-linked_Oxase-like_C"/>
</dbReference>
<dbReference type="PANTHER" id="PTHR11748:SF111">
    <property type="entry name" value="D-LACTATE DEHYDROGENASE, MITOCHONDRIAL-RELATED"/>
    <property type="match status" value="1"/>
</dbReference>
<dbReference type="InterPro" id="IPR036318">
    <property type="entry name" value="FAD-bd_PCMH-like_sf"/>
</dbReference>
<accession>A0AAD7RPE5</accession>
<dbReference type="InterPro" id="IPR016169">
    <property type="entry name" value="FAD-bd_PCMH_sub2"/>
</dbReference>
<protein>
    <recommendedName>
        <fullName evidence="6">FAD-binding oxidoreductase/transferase type 4 C-terminal domain-containing protein</fullName>
    </recommendedName>
</protein>
<evidence type="ECO:0000256" key="5">
    <source>
        <dbReference type="ARBA" id="ARBA00023002"/>
    </source>
</evidence>
<dbReference type="GO" id="GO:1903457">
    <property type="term" value="P:lactate catabolic process"/>
    <property type="evidence" value="ECO:0007669"/>
    <property type="project" value="TreeGrafter"/>
</dbReference>
<dbReference type="AlphaFoldDB" id="A0AAD7RPE5"/>
<dbReference type="EMBL" id="JAINUG010000202">
    <property type="protein sequence ID" value="KAJ8387976.1"/>
    <property type="molecule type" value="Genomic_DNA"/>
</dbReference>
<proteinExistence type="inferred from homology"/>
<dbReference type="PANTHER" id="PTHR11748">
    <property type="entry name" value="D-LACTATE DEHYDROGENASE"/>
    <property type="match status" value="1"/>
</dbReference>
<evidence type="ECO:0000256" key="3">
    <source>
        <dbReference type="ARBA" id="ARBA00022630"/>
    </source>
</evidence>
<dbReference type="GO" id="GO:0005739">
    <property type="term" value="C:mitochondrion"/>
    <property type="evidence" value="ECO:0007669"/>
    <property type="project" value="TreeGrafter"/>
</dbReference>
<keyword evidence="4" id="KW-0274">FAD</keyword>
<dbReference type="SUPFAM" id="SSF56176">
    <property type="entry name" value="FAD-binding/transporter-associated domain-like"/>
    <property type="match status" value="1"/>
</dbReference>
<comment type="similarity">
    <text evidence="2">Belongs to the FAD-binding oxidoreductase/transferase type 4 family.</text>
</comment>
<dbReference type="SUPFAM" id="SSF55103">
    <property type="entry name" value="FAD-linked oxidases, C-terminal domain"/>
    <property type="match status" value="1"/>
</dbReference>
<comment type="caution">
    <text evidence="7">The sequence shown here is derived from an EMBL/GenBank/DDBJ whole genome shotgun (WGS) entry which is preliminary data.</text>
</comment>
<organism evidence="7 8">
    <name type="scientific">Aldrovandia affinis</name>
    <dbReference type="NCBI Taxonomy" id="143900"/>
    <lineage>
        <taxon>Eukaryota</taxon>
        <taxon>Metazoa</taxon>
        <taxon>Chordata</taxon>
        <taxon>Craniata</taxon>
        <taxon>Vertebrata</taxon>
        <taxon>Euteleostomi</taxon>
        <taxon>Actinopterygii</taxon>
        <taxon>Neopterygii</taxon>
        <taxon>Teleostei</taxon>
        <taxon>Notacanthiformes</taxon>
        <taxon>Halosauridae</taxon>
        <taxon>Aldrovandia</taxon>
    </lineage>
</organism>
<dbReference type="Pfam" id="PF02913">
    <property type="entry name" value="FAD-oxidase_C"/>
    <property type="match status" value="1"/>
</dbReference>
<reference evidence="7" key="1">
    <citation type="journal article" date="2023" name="Science">
        <title>Genome structures resolve the early diversification of teleost fishes.</title>
        <authorList>
            <person name="Parey E."/>
            <person name="Louis A."/>
            <person name="Montfort J."/>
            <person name="Bouchez O."/>
            <person name="Roques C."/>
            <person name="Iampietro C."/>
            <person name="Lluch J."/>
            <person name="Castinel A."/>
            <person name="Donnadieu C."/>
            <person name="Desvignes T."/>
            <person name="Floi Bucao C."/>
            <person name="Jouanno E."/>
            <person name="Wen M."/>
            <person name="Mejri S."/>
            <person name="Dirks R."/>
            <person name="Jansen H."/>
            <person name="Henkel C."/>
            <person name="Chen W.J."/>
            <person name="Zahm M."/>
            <person name="Cabau C."/>
            <person name="Klopp C."/>
            <person name="Thompson A.W."/>
            <person name="Robinson-Rechavi M."/>
            <person name="Braasch I."/>
            <person name="Lecointre G."/>
            <person name="Bobe J."/>
            <person name="Postlethwait J.H."/>
            <person name="Berthelot C."/>
            <person name="Roest Crollius H."/>
            <person name="Guiguen Y."/>
        </authorList>
    </citation>
    <scope>NUCLEOTIDE SEQUENCE</scope>
    <source>
        <strain evidence="7">NC1722</strain>
    </source>
</reference>
<dbReference type="InterPro" id="IPR004113">
    <property type="entry name" value="FAD-bd_oxidored_4_C"/>
</dbReference>
<comment type="cofactor">
    <cofactor evidence="1">
        <name>FAD</name>
        <dbReference type="ChEBI" id="CHEBI:57692"/>
    </cofactor>
</comment>
<keyword evidence="3" id="KW-0285">Flavoprotein</keyword>
<gene>
    <name evidence="7" type="ORF">AAFF_G00147670</name>
</gene>
<dbReference type="GO" id="GO:0050660">
    <property type="term" value="F:flavin adenine dinucleotide binding"/>
    <property type="evidence" value="ECO:0007669"/>
    <property type="project" value="InterPro"/>
</dbReference>
<sequence length="152" mass="16503">MKRSRILWHSSTEAPFCIAALSPFSQTASCWCGTERSTPITFDYLWNNNCSAKDPGADASLCIMAAPSASRTNAVSYGTMRENVLNLEVLLADGTIFHTAGRGLGPVYGGHRVNLGKRALLREEVGPLTMEVMQGLIATLDPKNMMNPEKVL</sequence>
<evidence type="ECO:0000256" key="2">
    <source>
        <dbReference type="ARBA" id="ARBA00008000"/>
    </source>
</evidence>
<name>A0AAD7RPE5_9TELE</name>
<evidence type="ECO:0000313" key="8">
    <source>
        <dbReference type="Proteomes" id="UP001221898"/>
    </source>
</evidence>
<dbReference type="GO" id="GO:0008720">
    <property type="term" value="F:D-lactate dehydrogenase (NAD+) activity"/>
    <property type="evidence" value="ECO:0007669"/>
    <property type="project" value="TreeGrafter"/>
</dbReference>
<keyword evidence="8" id="KW-1185">Reference proteome</keyword>
<dbReference type="Gene3D" id="3.30.465.10">
    <property type="match status" value="1"/>
</dbReference>
<feature type="domain" description="FAD-binding oxidoreductase/transferase type 4 C-terminal" evidence="6">
    <location>
        <begin position="105"/>
        <end position="151"/>
    </location>
</feature>
<evidence type="ECO:0000313" key="7">
    <source>
        <dbReference type="EMBL" id="KAJ8387976.1"/>
    </source>
</evidence>
<evidence type="ECO:0000256" key="1">
    <source>
        <dbReference type="ARBA" id="ARBA00001974"/>
    </source>
</evidence>
<dbReference type="Proteomes" id="UP001221898">
    <property type="component" value="Unassembled WGS sequence"/>
</dbReference>
<evidence type="ECO:0000256" key="4">
    <source>
        <dbReference type="ARBA" id="ARBA00022827"/>
    </source>
</evidence>